<dbReference type="UniPathway" id="UPA00232"/>
<dbReference type="EMBL" id="CP014674">
    <property type="protein sequence ID" value="AOX17039.1"/>
    <property type="molecule type" value="Genomic_DNA"/>
</dbReference>
<dbReference type="AlphaFoldDB" id="A0A1D8UTS4"/>
<dbReference type="KEGG" id="kba:A0U89_07640"/>
<dbReference type="HAMAP" id="MF_00472">
    <property type="entry name" value="UbiG"/>
    <property type="match status" value="1"/>
</dbReference>
<dbReference type="EC" id="2.1.1.222" evidence="5"/>
<evidence type="ECO:0000256" key="2">
    <source>
        <dbReference type="ARBA" id="ARBA00022679"/>
    </source>
</evidence>
<dbReference type="SUPFAM" id="SSF53335">
    <property type="entry name" value="S-adenosyl-L-methionine-dependent methyltransferases"/>
    <property type="match status" value="1"/>
</dbReference>
<reference evidence="6 7" key="1">
    <citation type="journal article" date="2016" name="Microb. Cell Fact.">
        <title>Dissection of exopolysaccharide biosynthesis in Kozakia baliensis.</title>
        <authorList>
            <person name="Brandt J.U."/>
            <person name="Jakob F."/>
            <person name="Behr J."/>
            <person name="Geissler A.J."/>
            <person name="Vogel R.F."/>
        </authorList>
    </citation>
    <scope>NUCLEOTIDE SEQUENCE [LARGE SCALE GENOMIC DNA]</scope>
    <source>
        <strain evidence="6 7">DSM 14400</strain>
    </source>
</reference>
<proteinExistence type="inferred from homology"/>
<dbReference type="EC" id="2.1.1.64" evidence="5"/>
<evidence type="ECO:0000313" key="7">
    <source>
        <dbReference type="Proteomes" id="UP000179145"/>
    </source>
</evidence>
<feature type="binding site" evidence="5">
    <location>
        <position position="73"/>
    </location>
    <ligand>
        <name>S-adenosyl-L-methionine</name>
        <dbReference type="ChEBI" id="CHEBI:59789"/>
    </ligand>
</feature>
<comment type="similarity">
    <text evidence="5">Belongs to the methyltransferase superfamily. UbiG/COQ3 family.</text>
</comment>
<dbReference type="GO" id="GO:0102208">
    <property type="term" value="F:2-polyprenyl-6-hydroxyphenol methylase activity"/>
    <property type="evidence" value="ECO:0007669"/>
    <property type="project" value="UniProtKB-EC"/>
</dbReference>
<dbReference type="PANTHER" id="PTHR43464">
    <property type="entry name" value="METHYLTRANSFERASE"/>
    <property type="match status" value="1"/>
</dbReference>
<sequence length="251" mass="27760">MLRKHSMSDTSTSSVSPREIAQFDKLAAQWWDPRGPMRPLHEMNPLRTKWVNDRLAPLRAARGSDRLSLLDIGCGAGLASEAFAKFGHNVLGLDAAPDAIKAAQRHLLEHPLAENAGTLEYRNGSAEELVSEGKKFDAVTALEVIEHVTDPQAFLQLLTSLTKPGGMIAVSTMNRTLRSLAVAKIGAEYIARLLPIGTHDWKKFIKPEELSQMGRSAGLRMIDTAGMNYIPMQWRITRDTSINYIAIFARD</sequence>
<dbReference type="GO" id="GO:0010420">
    <property type="term" value="F:polyprenyldihydroxybenzoate methyltransferase activity"/>
    <property type="evidence" value="ECO:0007669"/>
    <property type="project" value="InterPro"/>
</dbReference>
<comment type="catalytic activity">
    <reaction evidence="5">
        <text>a 3-(all-trans-polyprenyl)benzene-1,2-diol + S-adenosyl-L-methionine = a 2-methoxy-6-(all-trans-polyprenyl)phenol + S-adenosyl-L-homocysteine + H(+)</text>
        <dbReference type="Rhea" id="RHEA:31411"/>
        <dbReference type="Rhea" id="RHEA-COMP:9550"/>
        <dbReference type="Rhea" id="RHEA-COMP:9551"/>
        <dbReference type="ChEBI" id="CHEBI:15378"/>
        <dbReference type="ChEBI" id="CHEBI:57856"/>
        <dbReference type="ChEBI" id="CHEBI:59789"/>
        <dbReference type="ChEBI" id="CHEBI:62729"/>
        <dbReference type="ChEBI" id="CHEBI:62731"/>
        <dbReference type="EC" id="2.1.1.222"/>
    </reaction>
</comment>
<comment type="pathway">
    <text evidence="5">Cofactor biosynthesis; ubiquinone biosynthesis.</text>
</comment>
<keyword evidence="4 5" id="KW-0949">S-adenosyl-L-methionine</keyword>
<dbReference type="InterPro" id="IPR010233">
    <property type="entry name" value="UbiG_MeTrfase"/>
</dbReference>
<keyword evidence="1 5" id="KW-0489">Methyltransferase</keyword>
<comment type="catalytic activity">
    <reaction evidence="5">
        <text>a 3-demethylubiquinol + S-adenosyl-L-methionine = a ubiquinol + S-adenosyl-L-homocysteine + H(+)</text>
        <dbReference type="Rhea" id="RHEA:44380"/>
        <dbReference type="Rhea" id="RHEA-COMP:9566"/>
        <dbReference type="Rhea" id="RHEA-COMP:10914"/>
        <dbReference type="ChEBI" id="CHEBI:15378"/>
        <dbReference type="ChEBI" id="CHEBI:17976"/>
        <dbReference type="ChEBI" id="CHEBI:57856"/>
        <dbReference type="ChEBI" id="CHEBI:59789"/>
        <dbReference type="ChEBI" id="CHEBI:84422"/>
        <dbReference type="EC" id="2.1.1.64"/>
    </reaction>
</comment>
<keyword evidence="3 5" id="KW-0831">Ubiquinone biosynthesis</keyword>
<evidence type="ECO:0000256" key="4">
    <source>
        <dbReference type="ARBA" id="ARBA00022691"/>
    </source>
</evidence>
<evidence type="ECO:0000256" key="3">
    <source>
        <dbReference type="ARBA" id="ARBA00022688"/>
    </source>
</evidence>
<dbReference type="Gene3D" id="3.40.50.150">
    <property type="entry name" value="Vaccinia Virus protein VP39"/>
    <property type="match status" value="1"/>
</dbReference>
<dbReference type="GO" id="GO:0032259">
    <property type="term" value="P:methylation"/>
    <property type="evidence" value="ECO:0007669"/>
    <property type="project" value="UniProtKB-KW"/>
</dbReference>
<dbReference type="STRING" id="153496.A0U89_07640"/>
<keyword evidence="6" id="KW-0830">Ubiquinone</keyword>
<gene>
    <name evidence="5" type="primary">ubiG</name>
    <name evidence="6" type="ORF">A0U89_07640</name>
</gene>
<evidence type="ECO:0000256" key="5">
    <source>
        <dbReference type="HAMAP-Rule" id="MF_00472"/>
    </source>
</evidence>
<feature type="binding site" evidence="5">
    <location>
        <position position="94"/>
    </location>
    <ligand>
        <name>S-adenosyl-L-methionine</name>
        <dbReference type="ChEBI" id="CHEBI:59789"/>
    </ligand>
</feature>
<dbReference type="CDD" id="cd02440">
    <property type="entry name" value="AdoMet_MTases"/>
    <property type="match status" value="1"/>
</dbReference>
<dbReference type="Pfam" id="PF13489">
    <property type="entry name" value="Methyltransf_23"/>
    <property type="match status" value="1"/>
</dbReference>
<dbReference type="eggNOG" id="COG2227">
    <property type="taxonomic scope" value="Bacteria"/>
</dbReference>
<keyword evidence="2 5" id="KW-0808">Transferase</keyword>
<evidence type="ECO:0000256" key="1">
    <source>
        <dbReference type="ARBA" id="ARBA00022603"/>
    </source>
</evidence>
<accession>A0A1D8UTS4</accession>
<dbReference type="Proteomes" id="UP000179145">
    <property type="component" value="Chromosome"/>
</dbReference>
<comment type="function">
    <text evidence="5">O-methyltransferase that catalyzes the 2 O-methylation steps in the ubiquinone biosynthetic pathway.</text>
</comment>
<dbReference type="InterPro" id="IPR029063">
    <property type="entry name" value="SAM-dependent_MTases_sf"/>
</dbReference>
<feature type="binding site" evidence="5">
    <location>
        <position position="47"/>
    </location>
    <ligand>
        <name>S-adenosyl-L-methionine</name>
        <dbReference type="ChEBI" id="CHEBI:59789"/>
    </ligand>
</feature>
<dbReference type="PANTHER" id="PTHR43464:SF19">
    <property type="entry name" value="UBIQUINONE BIOSYNTHESIS O-METHYLTRANSFERASE, MITOCHONDRIAL"/>
    <property type="match status" value="1"/>
</dbReference>
<protein>
    <recommendedName>
        <fullName evidence="5">Ubiquinone biosynthesis O-methyltransferase</fullName>
    </recommendedName>
    <alternativeName>
        <fullName evidence="5">2-polyprenyl-6-hydroxyphenol methylase</fullName>
        <ecNumber evidence="5">2.1.1.222</ecNumber>
    </alternativeName>
    <alternativeName>
        <fullName evidence="5">3-demethylubiquinone 3-O-methyltransferase</fullName>
        <ecNumber evidence="5">2.1.1.64</ecNumber>
    </alternativeName>
</protein>
<name>A0A1D8UTS4_9PROT</name>
<dbReference type="GO" id="GO:0061542">
    <property type="term" value="F:3-demethylubiquinol 3-O-methyltransferase activity"/>
    <property type="evidence" value="ECO:0007669"/>
    <property type="project" value="UniProtKB-UniRule"/>
</dbReference>
<dbReference type="OrthoDB" id="9801538at2"/>
<organism evidence="6 7">
    <name type="scientific">Kozakia baliensis</name>
    <dbReference type="NCBI Taxonomy" id="153496"/>
    <lineage>
        <taxon>Bacteria</taxon>
        <taxon>Pseudomonadati</taxon>
        <taxon>Pseudomonadota</taxon>
        <taxon>Alphaproteobacteria</taxon>
        <taxon>Acetobacterales</taxon>
        <taxon>Acetobacteraceae</taxon>
        <taxon>Kozakia</taxon>
    </lineage>
</organism>
<evidence type="ECO:0000313" key="6">
    <source>
        <dbReference type="EMBL" id="AOX17039.1"/>
    </source>
</evidence>
<keyword evidence="7" id="KW-1185">Reference proteome</keyword>
<feature type="binding site" evidence="5">
    <location>
        <position position="142"/>
    </location>
    <ligand>
        <name>S-adenosyl-L-methionine</name>
        <dbReference type="ChEBI" id="CHEBI:59789"/>
    </ligand>
</feature>
<dbReference type="NCBIfam" id="TIGR01983">
    <property type="entry name" value="UbiG"/>
    <property type="match status" value="1"/>
</dbReference>